<reference evidence="7 8" key="1">
    <citation type="submission" date="2021-05" db="EMBL/GenBank/DDBJ databases">
        <title>The draft genome of Geobacter luticola JCM 17780.</title>
        <authorList>
            <person name="Xu Z."/>
            <person name="Masuda Y."/>
            <person name="Itoh H."/>
            <person name="Senoo K."/>
        </authorList>
    </citation>
    <scope>NUCLEOTIDE SEQUENCE [LARGE SCALE GENOMIC DNA]</scope>
    <source>
        <strain evidence="7 8">JCM 17780</strain>
    </source>
</reference>
<gene>
    <name evidence="7" type="ORF">KI810_09470</name>
</gene>
<organism evidence="7 8">
    <name type="scientific">Geomobilimonas luticola</name>
    <dbReference type="NCBI Taxonomy" id="1114878"/>
    <lineage>
        <taxon>Bacteria</taxon>
        <taxon>Pseudomonadati</taxon>
        <taxon>Thermodesulfobacteriota</taxon>
        <taxon>Desulfuromonadia</taxon>
        <taxon>Geobacterales</taxon>
        <taxon>Geobacteraceae</taxon>
        <taxon>Geomobilimonas</taxon>
    </lineage>
</organism>
<evidence type="ECO:0000256" key="1">
    <source>
        <dbReference type="ARBA" id="ARBA00004613"/>
    </source>
</evidence>
<dbReference type="InterPro" id="IPR013783">
    <property type="entry name" value="Ig-like_fold"/>
</dbReference>
<evidence type="ECO:0000259" key="6">
    <source>
        <dbReference type="PROSITE" id="PS51123"/>
    </source>
</evidence>
<evidence type="ECO:0000256" key="4">
    <source>
        <dbReference type="PROSITE-ProRule" id="PRU00473"/>
    </source>
</evidence>
<dbReference type="SUPFAM" id="SSF117074">
    <property type="entry name" value="Hypothetical protein PA1324"/>
    <property type="match status" value="1"/>
</dbReference>
<keyword evidence="8" id="KW-1185">Reference proteome</keyword>
<dbReference type="RefSeq" id="WP_214175289.1">
    <property type="nucleotide sequence ID" value="NZ_JAHCVK010000003.1"/>
</dbReference>
<dbReference type="Gene3D" id="3.30.1330.60">
    <property type="entry name" value="OmpA-like domain"/>
    <property type="match status" value="1"/>
</dbReference>
<protein>
    <submittedName>
        <fullName evidence="7">OmpA family protein</fullName>
    </submittedName>
</protein>
<dbReference type="SUPFAM" id="SSF103088">
    <property type="entry name" value="OmpA-like"/>
    <property type="match status" value="1"/>
</dbReference>
<dbReference type="Pfam" id="PF00691">
    <property type="entry name" value="OmpA"/>
    <property type="match status" value="1"/>
</dbReference>
<dbReference type="CDD" id="cd07185">
    <property type="entry name" value="OmpA_C-like"/>
    <property type="match status" value="1"/>
</dbReference>
<dbReference type="PANTHER" id="PTHR30329:SF21">
    <property type="entry name" value="LIPOPROTEIN YIAD-RELATED"/>
    <property type="match status" value="1"/>
</dbReference>
<dbReference type="SUPFAM" id="SSF56935">
    <property type="entry name" value="Porins"/>
    <property type="match status" value="1"/>
</dbReference>
<proteinExistence type="predicted"/>
<evidence type="ECO:0000256" key="3">
    <source>
        <dbReference type="ARBA" id="ARBA00022729"/>
    </source>
</evidence>
<name>A0ABS5SD40_9BACT</name>
<comment type="subcellular location">
    <subcellularLocation>
        <location evidence="1">Secreted</location>
    </subcellularLocation>
</comment>
<dbReference type="InterPro" id="IPR006665">
    <property type="entry name" value="OmpA-like"/>
</dbReference>
<dbReference type="Pfam" id="PF17210">
    <property type="entry name" value="SdrD_B"/>
    <property type="match status" value="1"/>
</dbReference>
<dbReference type="Proteomes" id="UP000756860">
    <property type="component" value="Unassembled WGS sequence"/>
</dbReference>
<keyword evidence="4" id="KW-0472">Membrane</keyword>
<accession>A0ABS5SD40</accession>
<feature type="compositionally biased region" description="Low complexity" evidence="5">
    <location>
        <begin position="831"/>
        <end position="843"/>
    </location>
</feature>
<dbReference type="InterPro" id="IPR050330">
    <property type="entry name" value="Bact_OuterMem_StrucFunc"/>
</dbReference>
<dbReference type="InterPro" id="IPR036737">
    <property type="entry name" value="OmpA-like_sf"/>
</dbReference>
<dbReference type="PANTHER" id="PTHR30329">
    <property type="entry name" value="STATOR ELEMENT OF FLAGELLAR MOTOR COMPLEX"/>
    <property type="match status" value="1"/>
</dbReference>
<comment type="caution">
    <text evidence="7">The sequence shown here is derived from an EMBL/GenBank/DDBJ whole genome shotgun (WGS) entry which is preliminary data.</text>
</comment>
<dbReference type="Gene3D" id="2.60.40.10">
    <property type="entry name" value="Immunoglobulins"/>
    <property type="match status" value="2"/>
</dbReference>
<dbReference type="InterPro" id="IPR033764">
    <property type="entry name" value="Sdr_B"/>
</dbReference>
<evidence type="ECO:0000313" key="8">
    <source>
        <dbReference type="Proteomes" id="UP000756860"/>
    </source>
</evidence>
<dbReference type="EMBL" id="JAHCVK010000003">
    <property type="protein sequence ID" value="MBT0653284.1"/>
    <property type="molecule type" value="Genomic_DNA"/>
</dbReference>
<evidence type="ECO:0000313" key="7">
    <source>
        <dbReference type="EMBL" id="MBT0653284.1"/>
    </source>
</evidence>
<dbReference type="Pfam" id="PF13620">
    <property type="entry name" value="CarboxypepD_reg"/>
    <property type="match status" value="1"/>
</dbReference>
<feature type="compositionally biased region" description="Low complexity" evidence="5">
    <location>
        <begin position="787"/>
        <end position="815"/>
    </location>
</feature>
<evidence type="ECO:0000256" key="2">
    <source>
        <dbReference type="ARBA" id="ARBA00022525"/>
    </source>
</evidence>
<dbReference type="PROSITE" id="PS51257">
    <property type="entry name" value="PROKAR_LIPOPROTEIN"/>
    <property type="match status" value="1"/>
</dbReference>
<dbReference type="InterPro" id="IPR013784">
    <property type="entry name" value="Carb-bd-like_fold"/>
</dbReference>
<keyword evidence="2" id="KW-0964">Secreted</keyword>
<keyword evidence="3" id="KW-0732">Signal</keyword>
<dbReference type="SUPFAM" id="SSF49452">
    <property type="entry name" value="Starch-binding domain-like"/>
    <property type="match status" value="1"/>
</dbReference>
<feature type="region of interest" description="Disordered" evidence="5">
    <location>
        <begin position="787"/>
        <end position="873"/>
    </location>
</feature>
<sequence length="992" mass="107267">MTPRGPGISLFRLCVILPLTLATTLLNTSVGSCLPPGGGSISLVNRYTDQGGTAASGSLNESLLRLDLYQTVPGYGRLFLSSDLSRNDSSVIGDTTSLSRYQIGLEGCRLGPWTTSFLAGDTSIRFTNLLEGFPGPFFSLFAVKPYMEPVFTTDDGRFLNATYPDVNFRGGVINSATDRNALLLFGGKLSNVRGFQSNEIQVTDESLVGAKWKHKWSDATYGGAGFIQTTDQPWQAGNPFGAKVNNSIFLLDGSYRLAESVRLMGEYRQNFYTLNGKSVNDWAMKAGPVVTLPHGTFELNYRRVGPDFLFVAENLQPERDVEGVFASLDYRPHQNLSVYTSFDWNRNNLENNTALPAIDTISALIGGYFFHPTLPSLNLRFSLMDKNSRAAIPTPTDSRGYNLYLETMKAYRVVTPYLRLQGEILDDAASPLNSAKTGTVTAGLRVTPLNNLNFYVEGEEQVRNADSGPTTTTVRTRGGITFIPLPNLSGYADGEFSTVKDNTTSGASQKNYSINGGVMITLPHQFYLNGDIRYNSSQIENFTSTNASILQFTLGLTRRFGWGEGAGGPVSGQGTGVALAEVGDIEGYVYQDLNHNGKRDPGEPGLPHVTVFLEDNSKAVTDKEGRYRFSNAAAGIHIVKLNERELDASINLLADASRRVEVKLRETTHVDYPVSYSGSLKGKVLIDANDNSVADGADTPLPDILVYLADSRTNTFSDADGNFALENLLPGRYEVRIDTTGLPEGTKLISVDRYTVEVRSGEELKDITFLVATEKKEIRKKVFGAGAPKAPATAPAAKQQEPAHPGKAGTTKSTGAAGGKGKKGVLPSTDASPKSAKPAAPVPERAGQQPSLGKGTETAAKERPLPSPAIKTQASVEAAEVSVVEVHFRPGSSTLTSNDEMATLATIARLANSQPDIHVALEGRTDQTGSVGFNRELGLKRAQAVADILTSFGLSREKIGRVRSFGPYGLICEKFTEDCFARNRRVVIRLFY</sequence>
<dbReference type="PROSITE" id="PS51123">
    <property type="entry name" value="OMPA_2"/>
    <property type="match status" value="1"/>
</dbReference>
<evidence type="ECO:0000256" key="5">
    <source>
        <dbReference type="SAM" id="MobiDB-lite"/>
    </source>
</evidence>
<feature type="domain" description="OmpA-like" evidence="6">
    <location>
        <begin position="875"/>
        <end position="992"/>
    </location>
</feature>